<dbReference type="SMART" id="SM00584">
    <property type="entry name" value="TLDc"/>
    <property type="match status" value="1"/>
</dbReference>
<dbReference type="CDD" id="cd00882">
    <property type="entry name" value="Ras_like_GTPase"/>
    <property type="match status" value="1"/>
</dbReference>
<dbReference type="PANTHER" id="PTHR14241:SF32">
    <property type="entry name" value="VWFA DOMAIN-CONTAINING PROTEIN-RELATED"/>
    <property type="match status" value="1"/>
</dbReference>
<dbReference type="OMA" id="WIDRECH"/>
<proteinExistence type="inferred from homology"/>
<keyword evidence="4" id="KW-1185">Reference proteome</keyword>
<dbReference type="InterPro" id="IPR027417">
    <property type="entry name" value="P-loop_NTPase"/>
</dbReference>
<protein>
    <recommendedName>
        <fullName evidence="2">TLDc domain-containing protein</fullName>
    </recommendedName>
</protein>
<accession>A0A8W8M1W4</accession>
<dbReference type="InterPro" id="IPR006571">
    <property type="entry name" value="TLDc_dom"/>
</dbReference>
<sequence length="473" mass="53854">MIKTKVGLEKFAELRRTDNIFETDNMDCYLKDRDRLQLSSWLGKECHFKLLYKISRDGGSPQTFHYLCDNKGPTVTIFYNTDNNVYGGYLSESWLSSGGWITDRSSFLFQFYSNSEWKPNKIPLKIREQNVLFYESNGPTFENLPSFEGNIEKTSNRFEMSTKGLFSGSYYNTGLKNAQSIANGHNNLTDLEVYLVKDGPAEPWREPPIWKSETLDSLKEFIRSFQPKEELNVPEVNILLVGQVGAGKSSVVNTINSIWKGEISTRSWAGSSEHSLTTSFTKFRISDPSTGTHLKFRLCDMRGLEETMDVKLEDIAFLLDGNLPNKYKFNPVARATKDTPGFIKDPTMKDMIHTVVFVIDGSNVEVMPDGIIKKLKDIKDMLIDRDVPVLVLVTKIDKVCNDVDKDVEEVYFSNAVKKTVDKVSDVIAIPRSHVLPVKNYEKERTLQNNISILAMEALKQALLFCQDFLENQS</sequence>
<dbReference type="Proteomes" id="UP000005408">
    <property type="component" value="Unassembled WGS sequence"/>
</dbReference>
<dbReference type="EnsemblMetazoa" id="G31189.7">
    <property type="protein sequence ID" value="G31189.7:cds"/>
    <property type="gene ID" value="G31189"/>
</dbReference>
<dbReference type="PANTHER" id="PTHR14241">
    <property type="entry name" value="INTERFERON-INDUCED PROTEIN 44"/>
    <property type="match status" value="1"/>
</dbReference>
<evidence type="ECO:0000259" key="2">
    <source>
        <dbReference type="PROSITE" id="PS51886"/>
    </source>
</evidence>
<comment type="similarity">
    <text evidence="1">Belongs to the IFI44 family.</text>
</comment>
<evidence type="ECO:0000313" key="3">
    <source>
        <dbReference type="EnsemblMetazoa" id="G31189.7:cds"/>
    </source>
</evidence>
<dbReference type="OrthoDB" id="9984961at2759"/>
<feature type="domain" description="TLDc" evidence="2">
    <location>
        <begin position="24"/>
        <end position="197"/>
    </location>
</feature>
<reference evidence="3" key="1">
    <citation type="submission" date="2022-08" db="UniProtKB">
        <authorList>
            <consortium name="EnsemblMetazoa"/>
        </authorList>
    </citation>
    <scope>IDENTIFICATION</scope>
    <source>
        <strain evidence="3">05x7-T-G4-1.051#20</strain>
    </source>
</reference>
<dbReference type="SUPFAM" id="SSF52540">
    <property type="entry name" value="P-loop containing nucleoside triphosphate hydrolases"/>
    <property type="match status" value="1"/>
</dbReference>
<organism evidence="3 4">
    <name type="scientific">Magallana gigas</name>
    <name type="common">Pacific oyster</name>
    <name type="synonym">Crassostrea gigas</name>
    <dbReference type="NCBI Taxonomy" id="29159"/>
    <lineage>
        <taxon>Eukaryota</taxon>
        <taxon>Metazoa</taxon>
        <taxon>Spiralia</taxon>
        <taxon>Lophotrochozoa</taxon>
        <taxon>Mollusca</taxon>
        <taxon>Bivalvia</taxon>
        <taxon>Autobranchia</taxon>
        <taxon>Pteriomorphia</taxon>
        <taxon>Ostreida</taxon>
        <taxon>Ostreoidea</taxon>
        <taxon>Ostreidae</taxon>
        <taxon>Magallana</taxon>
    </lineage>
</organism>
<evidence type="ECO:0000256" key="1">
    <source>
        <dbReference type="ARBA" id="ARBA00009243"/>
    </source>
</evidence>
<dbReference type="Pfam" id="PF07534">
    <property type="entry name" value="TLD"/>
    <property type="match status" value="1"/>
</dbReference>
<dbReference type="Gene3D" id="3.40.50.300">
    <property type="entry name" value="P-loop containing nucleotide triphosphate hydrolases"/>
    <property type="match status" value="1"/>
</dbReference>
<dbReference type="AlphaFoldDB" id="A0A8W8M1W4"/>
<dbReference type="PROSITE" id="PS51886">
    <property type="entry name" value="TLDC"/>
    <property type="match status" value="1"/>
</dbReference>
<name>A0A8W8M1W4_MAGGI</name>
<evidence type="ECO:0000313" key="4">
    <source>
        <dbReference type="Proteomes" id="UP000005408"/>
    </source>
</evidence>